<protein>
    <submittedName>
        <fullName evidence="2">Uncharacterized protein</fullName>
    </submittedName>
</protein>
<keyword evidence="3" id="KW-1185">Reference proteome</keyword>
<keyword evidence="1" id="KW-0472">Membrane</keyword>
<accession>A0A1T5G759</accession>
<dbReference type="RefSeq" id="WP_079645473.1">
    <property type="nucleotide sequence ID" value="NZ_FUZF01000022.1"/>
</dbReference>
<dbReference type="EMBL" id="FUZF01000022">
    <property type="protein sequence ID" value="SKC04363.1"/>
    <property type="molecule type" value="Genomic_DNA"/>
</dbReference>
<feature type="transmembrane region" description="Helical" evidence="1">
    <location>
        <begin position="36"/>
        <end position="58"/>
    </location>
</feature>
<reference evidence="3" key="1">
    <citation type="submission" date="2017-02" db="EMBL/GenBank/DDBJ databases">
        <authorList>
            <person name="Varghese N."/>
            <person name="Submissions S."/>
        </authorList>
    </citation>
    <scope>NUCLEOTIDE SEQUENCE [LARGE SCALE GENOMIC DNA]</scope>
    <source>
        <strain evidence="3">DSM 24091</strain>
    </source>
</reference>
<dbReference type="OrthoDB" id="714299at2"/>
<proteinExistence type="predicted"/>
<keyword evidence="1" id="KW-1133">Transmembrane helix</keyword>
<dbReference type="STRING" id="1513896.SAMN05660841_03823"/>
<evidence type="ECO:0000313" key="3">
    <source>
        <dbReference type="Proteomes" id="UP000190150"/>
    </source>
</evidence>
<organism evidence="2 3">
    <name type="scientific">Sphingobacterium nematocida</name>
    <dbReference type="NCBI Taxonomy" id="1513896"/>
    <lineage>
        <taxon>Bacteria</taxon>
        <taxon>Pseudomonadati</taxon>
        <taxon>Bacteroidota</taxon>
        <taxon>Sphingobacteriia</taxon>
        <taxon>Sphingobacteriales</taxon>
        <taxon>Sphingobacteriaceae</taxon>
        <taxon>Sphingobacterium</taxon>
    </lineage>
</organism>
<sequence>MENQVNDVQPLNAKGLILLIGSVLGALTAFASCGSFLSLIGGLVGGFIFAVFFNTVLLPQKPHDR</sequence>
<dbReference type="Proteomes" id="UP000190150">
    <property type="component" value="Unassembled WGS sequence"/>
</dbReference>
<evidence type="ECO:0000313" key="2">
    <source>
        <dbReference type="EMBL" id="SKC04363.1"/>
    </source>
</evidence>
<keyword evidence="1" id="KW-0812">Transmembrane</keyword>
<name>A0A1T5G759_9SPHI</name>
<evidence type="ECO:0000256" key="1">
    <source>
        <dbReference type="SAM" id="Phobius"/>
    </source>
</evidence>
<feature type="transmembrane region" description="Helical" evidence="1">
    <location>
        <begin position="12"/>
        <end position="30"/>
    </location>
</feature>
<gene>
    <name evidence="2" type="ORF">SAMN05660841_03823</name>
</gene>
<dbReference type="AlphaFoldDB" id="A0A1T5G759"/>